<dbReference type="EMBL" id="KQ435783">
    <property type="protein sequence ID" value="KOX74717.1"/>
    <property type="molecule type" value="Genomic_DNA"/>
</dbReference>
<name>A0A0M9A0L7_9HYME</name>
<protein>
    <submittedName>
        <fullName evidence="2">Uncharacterized protein</fullName>
    </submittedName>
</protein>
<proteinExistence type="predicted"/>
<keyword evidence="3" id="KW-1185">Reference proteome</keyword>
<organism evidence="2 3">
    <name type="scientific">Melipona quadrifasciata</name>
    <dbReference type="NCBI Taxonomy" id="166423"/>
    <lineage>
        <taxon>Eukaryota</taxon>
        <taxon>Metazoa</taxon>
        <taxon>Ecdysozoa</taxon>
        <taxon>Arthropoda</taxon>
        <taxon>Hexapoda</taxon>
        <taxon>Insecta</taxon>
        <taxon>Pterygota</taxon>
        <taxon>Neoptera</taxon>
        <taxon>Endopterygota</taxon>
        <taxon>Hymenoptera</taxon>
        <taxon>Apocrita</taxon>
        <taxon>Aculeata</taxon>
        <taxon>Apoidea</taxon>
        <taxon>Anthophila</taxon>
        <taxon>Apidae</taxon>
        <taxon>Melipona</taxon>
    </lineage>
</organism>
<dbReference type="Proteomes" id="UP000053105">
    <property type="component" value="Unassembled WGS sequence"/>
</dbReference>
<dbReference type="AlphaFoldDB" id="A0A0M9A0L7"/>
<feature type="region of interest" description="Disordered" evidence="1">
    <location>
        <begin position="1"/>
        <end position="20"/>
    </location>
</feature>
<evidence type="ECO:0000313" key="3">
    <source>
        <dbReference type="Proteomes" id="UP000053105"/>
    </source>
</evidence>
<evidence type="ECO:0000313" key="2">
    <source>
        <dbReference type="EMBL" id="KOX74717.1"/>
    </source>
</evidence>
<reference evidence="2 3" key="1">
    <citation type="submission" date="2015-07" db="EMBL/GenBank/DDBJ databases">
        <title>The genome of Melipona quadrifasciata.</title>
        <authorList>
            <person name="Pan H."/>
            <person name="Kapheim K."/>
        </authorList>
    </citation>
    <scope>NUCLEOTIDE SEQUENCE [LARGE SCALE GENOMIC DNA]</scope>
    <source>
        <strain evidence="2">0111107301</strain>
        <tissue evidence="2">Whole body</tissue>
    </source>
</reference>
<evidence type="ECO:0000256" key="1">
    <source>
        <dbReference type="SAM" id="MobiDB-lite"/>
    </source>
</evidence>
<accession>A0A0M9A0L7</accession>
<gene>
    <name evidence="2" type="ORF">WN51_13152</name>
</gene>
<sequence length="80" mass="8931">MALKENTRTSGMGKTSERNARFEIGASSILHALRADSTSQIPFKQAPRCCALDKRARMNNEKQSCHESHNSPCRICLPLE</sequence>